<dbReference type="Proteomes" id="UP000663992">
    <property type="component" value="Unassembled WGS sequence"/>
</dbReference>
<dbReference type="RefSeq" id="WP_206596581.1">
    <property type="nucleotide sequence ID" value="NZ_JAFKCS010000147.1"/>
</dbReference>
<dbReference type="EMBL" id="JAFKCS010000147">
    <property type="protein sequence ID" value="MBN7822697.1"/>
    <property type="molecule type" value="Genomic_DNA"/>
</dbReference>
<evidence type="ECO:0000313" key="2">
    <source>
        <dbReference type="Proteomes" id="UP000663992"/>
    </source>
</evidence>
<organism evidence="1 2">
    <name type="scientific">Bowmanella yangjiangensis</name>
    <dbReference type="NCBI Taxonomy" id="2811230"/>
    <lineage>
        <taxon>Bacteria</taxon>
        <taxon>Pseudomonadati</taxon>
        <taxon>Pseudomonadota</taxon>
        <taxon>Gammaproteobacteria</taxon>
        <taxon>Alteromonadales</taxon>
        <taxon>Alteromonadaceae</taxon>
        <taxon>Bowmanella</taxon>
    </lineage>
</organism>
<gene>
    <name evidence="1" type="ORF">J0A65_22735</name>
</gene>
<reference evidence="1 2" key="1">
    <citation type="submission" date="2021-03" db="EMBL/GenBank/DDBJ databases">
        <title>novel species isolated from a fishpond in China.</title>
        <authorList>
            <person name="Lu H."/>
            <person name="Cai Z."/>
        </authorList>
    </citation>
    <scope>NUCLEOTIDE SEQUENCE [LARGE SCALE GENOMIC DNA]</scope>
    <source>
        <strain evidence="1 2">Y57</strain>
    </source>
</reference>
<name>A0ABS3CZZ8_9ALTE</name>
<sequence>MQLPIELDNALSFTHGFLKALEIVANRKAGISVGIYKRNGTLEADLALHLKKCKIQYSTIKTSLSNRDEFIKKSWSPLDISLSHLSPTVREDLKWQFEECVGLLSTAIDERGPFNPLFSAPIHEVKFKSDNKCSLHTLEIGDWTLVFFGEHSA</sequence>
<keyword evidence="2" id="KW-1185">Reference proteome</keyword>
<accession>A0ABS3CZZ8</accession>
<evidence type="ECO:0000313" key="1">
    <source>
        <dbReference type="EMBL" id="MBN7822697.1"/>
    </source>
</evidence>
<proteinExistence type="predicted"/>
<protein>
    <submittedName>
        <fullName evidence="1">Uncharacterized protein</fullName>
    </submittedName>
</protein>
<comment type="caution">
    <text evidence="1">The sequence shown here is derived from an EMBL/GenBank/DDBJ whole genome shotgun (WGS) entry which is preliminary data.</text>
</comment>